<dbReference type="SUPFAM" id="SSF81271">
    <property type="entry name" value="TGS-like"/>
    <property type="match status" value="1"/>
</dbReference>
<comment type="similarity">
    <text evidence="1">Belongs to the RelA/SpoT family.</text>
</comment>
<dbReference type="InterPro" id="IPR004095">
    <property type="entry name" value="TGS"/>
</dbReference>
<evidence type="ECO:0000313" key="8">
    <source>
        <dbReference type="Proteomes" id="UP000177583"/>
    </source>
</evidence>
<proteinExistence type="inferred from homology"/>
<feature type="non-terminal residue" evidence="7">
    <location>
        <position position="518"/>
    </location>
</feature>
<evidence type="ECO:0000256" key="2">
    <source>
        <dbReference type="ARBA" id="ARBA00019852"/>
    </source>
</evidence>
<dbReference type="GO" id="GO:0005886">
    <property type="term" value="C:plasma membrane"/>
    <property type="evidence" value="ECO:0007669"/>
    <property type="project" value="TreeGrafter"/>
</dbReference>
<evidence type="ECO:0000256" key="5">
    <source>
        <dbReference type="ARBA" id="ARBA00033308"/>
    </source>
</evidence>
<dbReference type="InterPro" id="IPR012676">
    <property type="entry name" value="TGS-like"/>
</dbReference>
<dbReference type="EMBL" id="MFNF01000038">
    <property type="protein sequence ID" value="OGH01172.1"/>
    <property type="molecule type" value="Genomic_DNA"/>
</dbReference>
<dbReference type="FunFam" id="3.10.20.30:FF:000002">
    <property type="entry name" value="GTP pyrophosphokinase (RelA/SpoT)"/>
    <property type="match status" value="1"/>
</dbReference>
<dbReference type="PANTHER" id="PTHR21262">
    <property type="entry name" value="GUANOSINE-3',5'-BIS DIPHOSPHATE 3'-PYROPHOSPHOHYDROLASE"/>
    <property type="match status" value="1"/>
</dbReference>
<name>A0A1F6GSN6_9PROT</name>
<dbReference type="InterPro" id="IPR012675">
    <property type="entry name" value="Beta-grasp_dom_sf"/>
</dbReference>
<dbReference type="Gene3D" id="3.30.460.10">
    <property type="entry name" value="Beta Polymerase, domain 2"/>
    <property type="match status" value="1"/>
</dbReference>
<sequence>MIRIEQIISEYKSYHPDADVTPLQKAYILSARLLAQPGLVWASSVTEHLEVAQILVQLRLDVESIVAGLLYSTIKDKRTNLETLGLQIGEPTAKIIQALDELPGLMGDRETKEELALAMKSLVDAATKDPRVIFVKLAVRLVRLRHWSSLRGQKTRRFASETLEIFAPLAERLGLNHIKVELEDHCFALLNPKEFAEVQSMLAGKKELHQTLLDQVQGQLKEIIEAQGIKAEIFRRIKHCYSIHLKALKYKIRYEDVHDLLGLRVIVEDKDKAYQVLGLVHERFRLVEGRFKDYITYPKANGYQSLHTMVHNEDGVGFEVQIRTQEMHKIAEMGVAAHWAYKATLPNKNEKSANSLYWLNDLSKSLTIASDPKESLEIFTRELYSDLVYAFTPKGRIIKLPAGSTVLDFAYFVHSDLGNQCTGAKIDGKVFPIQHKLHHGDQVTILTEEHQQPAQAWLGYARTNRALSQIRQGLRKREYKEAQKLGREIFEEQVRRFEIQLEDFVNSVEFKKFLDKRN</sequence>
<dbReference type="Gene3D" id="3.10.20.30">
    <property type="match status" value="1"/>
</dbReference>
<dbReference type="AlphaFoldDB" id="A0A1F6GSN6"/>
<evidence type="ECO:0000256" key="3">
    <source>
        <dbReference type="ARBA" id="ARBA00029754"/>
    </source>
</evidence>
<dbReference type="Pfam" id="PF02824">
    <property type="entry name" value="TGS"/>
    <property type="match status" value="1"/>
</dbReference>
<gene>
    <name evidence="7" type="ORF">A2557_01500</name>
</gene>
<dbReference type="Pfam" id="PF13328">
    <property type="entry name" value="HD_4"/>
    <property type="match status" value="1"/>
</dbReference>
<dbReference type="CDD" id="cd01668">
    <property type="entry name" value="TGS_RSH"/>
    <property type="match status" value="1"/>
</dbReference>
<dbReference type="Gene3D" id="1.10.3210.10">
    <property type="entry name" value="Hypothetical protein af1432"/>
    <property type="match status" value="1"/>
</dbReference>
<evidence type="ECO:0000256" key="4">
    <source>
        <dbReference type="ARBA" id="ARBA00032407"/>
    </source>
</evidence>
<comment type="caution">
    <text evidence="7">The sequence shown here is derived from an EMBL/GenBank/DDBJ whole genome shotgun (WGS) entry which is preliminary data.</text>
</comment>
<evidence type="ECO:0000256" key="1">
    <source>
        <dbReference type="ARBA" id="ARBA00007476"/>
    </source>
</evidence>
<dbReference type="PANTHER" id="PTHR21262:SF31">
    <property type="entry name" value="GTP PYROPHOSPHOKINASE"/>
    <property type="match status" value="1"/>
</dbReference>
<feature type="domain" description="TGS" evidence="6">
    <location>
        <begin position="386"/>
        <end position="447"/>
    </location>
</feature>
<dbReference type="SUPFAM" id="SSF81301">
    <property type="entry name" value="Nucleotidyltransferase"/>
    <property type="match status" value="1"/>
</dbReference>
<evidence type="ECO:0000313" key="7">
    <source>
        <dbReference type="EMBL" id="OGH01172.1"/>
    </source>
</evidence>
<dbReference type="GO" id="GO:0015969">
    <property type="term" value="P:guanosine tetraphosphate metabolic process"/>
    <property type="evidence" value="ECO:0007669"/>
    <property type="project" value="InterPro"/>
</dbReference>
<dbReference type="InterPro" id="IPR043519">
    <property type="entry name" value="NT_sf"/>
</dbReference>
<protein>
    <recommendedName>
        <fullName evidence="2">GTP pyrophosphokinase</fullName>
    </recommendedName>
    <alternativeName>
        <fullName evidence="4">(p)ppGpp synthase</fullName>
    </alternativeName>
    <alternativeName>
        <fullName evidence="3">ATP:GTP 3'-pyrophosphotransferase</fullName>
    </alternativeName>
    <alternativeName>
        <fullName evidence="5">ppGpp synthase I</fullName>
    </alternativeName>
</protein>
<dbReference type="SUPFAM" id="SSF109604">
    <property type="entry name" value="HD-domain/PDEase-like"/>
    <property type="match status" value="1"/>
</dbReference>
<organism evidence="7 8">
    <name type="scientific">Candidatus Lambdaproteobacteria bacterium RIFOXYD2_FULL_56_26</name>
    <dbReference type="NCBI Taxonomy" id="1817773"/>
    <lineage>
        <taxon>Bacteria</taxon>
        <taxon>Pseudomonadati</taxon>
        <taxon>Pseudomonadota</taxon>
        <taxon>Candidatus Lambdaproteobacteria</taxon>
    </lineage>
</organism>
<dbReference type="PROSITE" id="PS51880">
    <property type="entry name" value="TGS"/>
    <property type="match status" value="1"/>
</dbReference>
<dbReference type="InterPro" id="IPR033655">
    <property type="entry name" value="TGS_RelA/SpoT"/>
</dbReference>
<accession>A0A1F6GSN6</accession>
<dbReference type="InterPro" id="IPR007685">
    <property type="entry name" value="RelA_SpoT"/>
</dbReference>
<dbReference type="Proteomes" id="UP000177583">
    <property type="component" value="Unassembled WGS sequence"/>
</dbReference>
<dbReference type="CDD" id="cd05399">
    <property type="entry name" value="NT_Rel-Spo_like"/>
    <property type="match status" value="1"/>
</dbReference>
<dbReference type="SMART" id="SM00954">
    <property type="entry name" value="RelA_SpoT"/>
    <property type="match status" value="1"/>
</dbReference>
<reference evidence="7 8" key="1">
    <citation type="journal article" date="2016" name="Nat. Commun.">
        <title>Thousands of microbial genomes shed light on interconnected biogeochemical processes in an aquifer system.</title>
        <authorList>
            <person name="Anantharaman K."/>
            <person name="Brown C.T."/>
            <person name="Hug L.A."/>
            <person name="Sharon I."/>
            <person name="Castelle C.J."/>
            <person name="Probst A.J."/>
            <person name="Thomas B.C."/>
            <person name="Singh A."/>
            <person name="Wilkins M.J."/>
            <person name="Karaoz U."/>
            <person name="Brodie E.L."/>
            <person name="Williams K.H."/>
            <person name="Hubbard S.S."/>
            <person name="Banfield J.F."/>
        </authorList>
    </citation>
    <scope>NUCLEOTIDE SEQUENCE [LARGE SCALE GENOMIC DNA]</scope>
</reference>
<dbReference type="Pfam" id="PF04607">
    <property type="entry name" value="RelA_SpoT"/>
    <property type="match status" value="1"/>
</dbReference>
<evidence type="ECO:0000259" key="6">
    <source>
        <dbReference type="PROSITE" id="PS51880"/>
    </source>
</evidence>